<dbReference type="AlphaFoldDB" id="A0AAJ2F2I4"/>
<evidence type="ECO:0000313" key="3">
    <source>
        <dbReference type="Proteomes" id="UP001249076"/>
    </source>
</evidence>
<dbReference type="EMBL" id="JAVDTS010000011">
    <property type="protein sequence ID" value="MDR6839726.1"/>
    <property type="molecule type" value="Genomic_DNA"/>
</dbReference>
<keyword evidence="1" id="KW-0540">Nuclease</keyword>
<gene>
    <name evidence="1" type="ORF">J2W88_003025</name>
    <name evidence="2" type="ORF">J2W93_004594</name>
</gene>
<dbReference type="Proteomes" id="UP001253458">
    <property type="component" value="Unassembled WGS sequence"/>
</dbReference>
<dbReference type="RefSeq" id="WP_209820711.1">
    <property type="nucleotide sequence ID" value="NZ_JAVDTL010000004.1"/>
</dbReference>
<dbReference type="Proteomes" id="UP001249076">
    <property type="component" value="Unassembled WGS sequence"/>
</dbReference>
<organism evidence="1 4">
    <name type="scientific">Acidovorax delafieldii</name>
    <name type="common">Pseudomonas delafieldii</name>
    <dbReference type="NCBI Taxonomy" id="47920"/>
    <lineage>
        <taxon>Bacteria</taxon>
        <taxon>Pseudomonadati</taxon>
        <taxon>Pseudomonadota</taxon>
        <taxon>Betaproteobacteria</taxon>
        <taxon>Burkholderiales</taxon>
        <taxon>Comamonadaceae</taxon>
        <taxon>Acidovorax</taxon>
    </lineage>
</organism>
<keyword evidence="1" id="KW-0255">Endonuclease</keyword>
<accession>A0AAJ2F2I4</accession>
<evidence type="ECO:0000313" key="2">
    <source>
        <dbReference type="EMBL" id="MDR6839726.1"/>
    </source>
</evidence>
<dbReference type="EMBL" id="JAVDTL010000004">
    <property type="protein sequence ID" value="MDR6767744.1"/>
    <property type="molecule type" value="Genomic_DNA"/>
</dbReference>
<evidence type="ECO:0000313" key="1">
    <source>
        <dbReference type="EMBL" id="MDR6767744.1"/>
    </source>
</evidence>
<protein>
    <submittedName>
        <fullName evidence="1">mRNA-degrading endonuclease RelE of RelBE toxin-antitoxin system</fullName>
    </submittedName>
</protein>
<reference evidence="1 3" key="1">
    <citation type="submission" date="2023-07" db="EMBL/GenBank/DDBJ databases">
        <title>Sorghum-associated microbial communities from plants grown in Nebraska, USA.</title>
        <authorList>
            <person name="Schachtman D."/>
        </authorList>
    </citation>
    <scope>NUCLEOTIDE SEQUENCE</scope>
    <source>
        <strain evidence="2 3">BE105</strain>
        <strain evidence="1">BE69</strain>
    </source>
</reference>
<dbReference type="GO" id="GO:0004519">
    <property type="term" value="F:endonuclease activity"/>
    <property type="evidence" value="ECO:0007669"/>
    <property type="project" value="UniProtKB-KW"/>
</dbReference>
<proteinExistence type="predicted"/>
<name>A0AAJ2F2I4_ACIDE</name>
<dbReference type="InterPro" id="IPR009387">
    <property type="entry name" value="HigB-2"/>
</dbReference>
<keyword evidence="1" id="KW-0378">Hydrolase</keyword>
<evidence type="ECO:0000313" key="4">
    <source>
        <dbReference type="Proteomes" id="UP001253458"/>
    </source>
</evidence>
<dbReference type="PIRSF" id="PIRSF039032">
    <property type="entry name" value="HigB-2"/>
    <property type="match status" value="1"/>
</dbReference>
<comment type="caution">
    <text evidence="1">The sequence shown here is derived from an EMBL/GenBank/DDBJ whole genome shotgun (WGS) entry which is preliminary data.</text>
</comment>
<sequence length="96" mass="10592">MFTVIETPTFQKQVADVWNEADRLEFISFIAANPEAGDVIPSADGARKVRWTVAGKGKRGGARVVYFNVAAEEIVLLVAVYTKAEKANILPKEIKR</sequence>
<keyword evidence="3" id="KW-1185">Reference proteome</keyword>